<sequence length="190" mass="21061">MVKAERYVASFNADKRRLGRIIQCSERAAKTTSVAPSVGKWNDSIIPPVAPIKSLERQVMKRRIVMVVEDEPMNRLMAVDAFERAGFDVMDFGRTDEVLSCAERMPDEIAALFTDINVPGDDDGMDLARRFADRWPETPVLVTSGCFGEDAPADLPSSAGFIPKPWTVKALMARLQDDVVQRQSDGAKKS</sequence>
<reference evidence="6" key="1">
    <citation type="submission" date="2022-05" db="EMBL/GenBank/DDBJ databases">
        <authorList>
            <person name="Pankratov T."/>
        </authorList>
    </citation>
    <scope>NUCLEOTIDE SEQUENCE</scope>
    <source>
        <strain evidence="6">BP6-180914</strain>
    </source>
</reference>
<dbReference type="PANTHER" id="PTHR44591">
    <property type="entry name" value="STRESS RESPONSE REGULATOR PROTEIN 1"/>
    <property type="match status" value="1"/>
</dbReference>
<dbReference type="Pfam" id="PF00072">
    <property type="entry name" value="Response_reg"/>
    <property type="match status" value="1"/>
</dbReference>
<dbReference type="PROSITE" id="PS50110">
    <property type="entry name" value="RESPONSE_REGULATORY"/>
    <property type="match status" value="1"/>
</dbReference>
<dbReference type="AlphaFoldDB" id="A0AA41YU80"/>
<keyword evidence="1 4" id="KW-0597">Phosphoprotein</keyword>
<dbReference type="InterPro" id="IPR011006">
    <property type="entry name" value="CheY-like_superfamily"/>
</dbReference>
<feature type="modified residue" description="4-aspartylphosphate" evidence="4">
    <location>
        <position position="115"/>
    </location>
</feature>
<gene>
    <name evidence="6" type="ORF">M8523_04775</name>
</gene>
<name>A0AA41YU80_9HYPH</name>
<evidence type="ECO:0000313" key="7">
    <source>
        <dbReference type="Proteomes" id="UP001165667"/>
    </source>
</evidence>
<dbReference type="PANTHER" id="PTHR44591:SF3">
    <property type="entry name" value="RESPONSE REGULATORY DOMAIN-CONTAINING PROTEIN"/>
    <property type="match status" value="1"/>
</dbReference>
<protein>
    <submittedName>
        <fullName evidence="6">Response regulator</fullName>
    </submittedName>
</protein>
<organism evidence="6 7">
    <name type="scientific">Lichenifustis flavocetrariae</name>
    <dbReference type="NCBI Taxonomy" id="2949735"/>
    <lineage>
        <taxon>Bacteria</taxon>
        <taxon>Pseudomonadati</taxon>
        <taxon>Pseudomonadota</taxon>
        <taxon>Alphaproteobacteria</taxon>
        <taxon>Hyphomicrobiales</taxon>
        <taxon>Lichenihabitantaceae</taxon>
        <taxon>Lichenifustis</taxon>
    </lineage>
</organism>
<evidence type="ECO:0000256" key="2">
    <source>
        <dbReference type="ARBA" id="ARBA00023015"/>
    </source>
</evidence>
<evidence type="ECO:0000259" key="5">
    <source>
        <dbReference type="PROSITE" id="PS50110"/>
    </source>
</evidence>
<proteinExistence type="predicted"/>
<dbReference type="Gene3D" id="3.40.50.2300">
    <property type="match status" value="1"/>
</dbReference>
<feature type="domain" description="Response regulatory" evidence="5">
    <location>
        <begin position="64"/>
        <end position="179"/>
    </location>
</feature>
<dbReference type="RefSeq" id="WP_282583687.1">
    <property type="nucleotide sequence ID" value="NZ_JAMOIM010000002.1"/>
</dbReference>
<dbReference type="InterPro" id="IPR001789">
    <property type="entry name" value="Sig_transdc_resp-reg_receiver"/>
</dbReference>
<keyword evidence="7" id="KW-1185">Reference proteome</keyword>
<evidence type="ECO:0000313" key="6">
    <source>
        <dbReference type="EMBL" id="MCW6507331.1"/>
    </source>
</evidence>
<accession>A0AA41YU80</accession>
<dbReference type="Proteomes" id="UP001165667">
    <property type="component" value="Unassembled WGS sequence"/>
</dbReference>
<dbReference type="SMART" id="SM00448">
    <property type="entry name" value="REC"/>
    <property type="match status" value="1"/>
</dbReference>
<keyword evidence="2" id="KW-0805">Transcription regulation</keyword>
<evidence type="ECO:0000256" key="3">
    <source>
        <dbReference type="ARBA" id="ARBA00023163"/>
    </source>
</evidence>
<evidence type="ECO:0000256" key="4">
    <source>
        <dbReference type="PROSITE-ProRule" id="PRU00169"/>
    </source>
</evidence>
<dbReference type="CDD" id="cd00156">
    <property type="entry name" value="REC"/>
    <property type="match status" value="1"/>
</dbReference>
<evidence type="ECO:0000256" key="1">
    <source>
        <dbReference type="ARBA" id="ARBA00022553"/>
    </source>
</evidence>
<keyword evidence="3" id="KW-0804">Transcription</keyword>
<dbReference type="InterPro" id="IPR050595">
    <property type="entry name" value="Bact_response_regulator"/>
</dbReference>
<dbReference type="SUPFAM" id="SSF52172">
    <property type="entry name" value="CheY-like"/>
    <property type="match status" value="1"/>
</dbReference>
<dbReference type="EMBL" id="JAMOIM010000002">
    <property type="protein sequence ID" value="MCW6507331.1"/>
    <property type="molecule type" value="Genomic_DNA"/>
</dbReference>
<comment type="caution">
    <text evidence="6">The sequence shown here is derived from an EMBL/GenBank/DDBJ whole genome shotgun (WGS) entry which is preliminary data.</text>
</comment>
<dbReference type="GO" id="GO:0000160">
    <property type="term" value="P:phosphorelay signal transduction system"/>
    <property type="evidence" value="ECO:0007669"/>
    <property type="project" value="InterPro"/>
</dbReference>